<dbReference type="AlphaFoldDB" id="A0A9P6GWF0"/>
<dbReference type="OrthoDB" id="5954824at2759"/>
<dbReference type="InterPro" id="IPR030456">
    <property type="entry name" value="TF_fork_head_CS_2"/>
</dbReference>
<proteinExistence type="predicted"/>
<dbReference type="PRINTS" id="PR00053">
    <property type="entry name" value="FORKHEAD"/>
</dbReference>
<dbReference type="GO" id="GO:0000981">
    <property type="term" value="F:DNA-binding transcription factor activity, RNA polymerase II-specific"/>
    <property type="evidence" value="ECO:0007669"/>
    <property type="project" value="TreeGrafter"/>
</dbReference>
<accession>A0A9P6GWF0</accession>
<sequence>MYSKGDGDSSETNFYASNTSQYHSNTVDSEVLRENMFRKPNISYAELIAEAIDSSPEGMLTLKEIYTAISKKYPYFSMKKNGWQNSIRHNLSLNKAFFKVPRATGNPGKGAYWKLNHEHYNVKPNYRTRRSSTRYNRTRLMSEEFTSISEILGSNQTFLDNIGVTEMPPKPSVTSIFDGNLVSLYDNYDHQYSMDSTDQYTESKNVCNIFSFKK</sequence>
<dbReference type="CDD" id="cd00059">
    <property type="entry name" value="FH_FOX"/>
    <property type="match status" value="1"/>
</dbReference>
<evidence type="ECO:0000256" key="1">
    <source>
        <dbReference type="ARBA" id="ARBA00023125"/>
    </source>
</evidence>
<name>A0A9P6GWF0_9MICR</name>
<dbReference type="GO" id="GO:0000978">
    <property type="term" value="F:RNA polymerase II cis-regulatory region sequence-specific DNA binding"/>
    <property type="evidence" value="ECO:0007669"/>
    <property type="project" value="TreeGrafter"/>
</dbReference>
<dbReference type="InterPro" id="IPR001766">
    <property type="entry name" value="Fork_head_dom"/>
</dbReference>
<organism evidence="5 6">
    <name type="scientific">Nosema granulosis</name>
    <dbReference type="NCBI Taxonomy" id="83296"/>
    <lineage>
        <taxon>Eukaryota</taxon>
        <taxon>Fungi</taxon>
        <taxon>Fungi incertae sedis</taxon>
        <taxon>Microsporidia</taxon>
        <taxon>Nosematidae</taxon>
        <taxon>Nosema</taxon>
    </lineage>
</organism>
<dbReference type="PANTHER" id="PTHR11829:SF343">
    <property type="entry name" value="FORK-HEAD DOMAIN-CONTAINING PROTEIN"/>
    <property type="match status" value="1"/>
</dbReference>
<dbReference type="PANTHER" id="PTHR11829">
    <property type="entry name" value="FORKHEAD BOX PROTEIN"/>
    <property type="match status" value="1"/>
</dbReference>
<evidence type="ECO:0000313" key="6">
    <source>
        <dbReference type="Proteomes" id="UP000740883"/>
    </source>
</evidence>
<dbReference type="Pfam" id="PF00250">
    <property type="entry name" value="Forkhead"/>
    <property type="match status" value="1"/>
</dbReference>
<dbReference type="PROSITE" id="PS50039">
    <property type="entry name" value="FORK_HEAD_3"/>
    <property type="match status" value="1"/>
</dbReference>
<dbReference type="InterPro" id="IPR036390">
    <property type="entry name" value="WH_DNA-bd_sf"/>
</dbReference>
<gene>
    <name evidence="5" type="primary">Foxj3</name>
    <name evidence="5" type="ORF">NGRA_2535</name>
</gene>
<protein>
    <submittedName>
        <fullName evidence="5">Forkhead box protein J3</fullName>
    </submittedName>
</protein>
<evidence type="ECO:0000256" key="2">
    <source>
        <dbReference type="ARBA" id="ARBA00023242"/>
    </source>
</evidence>
<feature type="domain" description="Fork-head" evidence="4">
    <location>
        <begin position="39"/>
        <end position="131"/>
    </location>
</feature>
<comment type="subcellular location">
    <subcellularLocation>
        <location evidence="3">Nucleus</location>
    </subcellularLocation>
</comment>
<dbReference type="GO" id="GO:0005634">
    <property type="term" value="C:nucleus"/>
    <property type="evidence" value="ECO:0007669"/>
    <property type="project" value="UniProtKB-SubCell"/>
</dbReference>
<reference evidence="5 6" key="1">
    <citation type="journal article" date="2020" name="Genome Biol. Evol.">
        <title>Comparative genomics of strictly vertically transmitted, feminizing microsporidia endosymbionts of amphipod crustaceans.</title>
        <authorList>
            <person name="Cormier A."/>
            <person name="Chebbi M.A."/>
            <person name="Giraud I."/>
            <person name="Wattier R."/>
            <person name="Teixeira M."/>
            <person name="Gilbert C."/>
            <person name="Rigaud T."/>
            <person name="Cordaux R."/>
        </authorList>
    </citation>
    <scope>NUCLEOTIDE SEQUENCE [LARGE SCALE GENOMIC DNA]</scope>
    <source>
        <strain evidence="5 6">Ou3-Ou53</strain>
    </source>
</reference>
<keyword evidence="1 3" id="KW-0238">DNA-binding</keyword>
<dbReference type="InterPro" id="IPR050211">
    <property type="entry name" value="FOX_domain-containing"/>
</dbReference>
<evidence type="ECO:0000313" key="5">
    <source>
        <dbReference type="EMBL" id="KAF9761597.1"/>
    </source>
</evidence>
<dbReference type="Proteomes" id="UP000740883">
    <property type="component" value="Unassembled WGS sequence"/>
</dbReference>
<evidence type="ECO:0000259" key="4">
    <source>
        <dbReference type="PROSITE" id="PS50039"/>
    </source>
</evidence>
<dbReference type="EMBL" id="SBJO01000295">
    <property type="protein sequence ID" value="KAF9761597.1"/>
    <property type="molecule type" value="Genomic_DNA"/>
</dbReference>
<evidence type="ECO:0000256" key="3">
    <source>
        <dbReference type="PROSITE-ProRule" id="PRU00089"/>
    </source>
</evidence>
<dbReference type="InterPro" id="IPR036388">
    <property type="entry name" value="WH-like_DNA-bd_sf"/>
</dbReference>
<comment type="caution">
    <text evidence="5">The sequence shown here is derived from an EMBL/GenBank/DDBJ whole genome shotgun (WGS) entry which is preliminary data.</text>
</comment>
<dbReference type="Gene3D" id="1.10.10.10">
    <property type="entry name" value="Winged helix-like DNA-binding domain superfamily/Winged helix DNA-binding domain"/>
    <property type="match status" value="1"/>
</dbReference>
<keyword evidence="2 3" id="KW-0539">Nucleus</keyword>
<dbReference type="FunFam" id="1.10.10.10:FF:000135">
    <property type="entry name" value="forkhead box protein G1"/>
    <property type="match status" value="1"/>
</dbReference>
<keyword evidence="6" id="KW-1185">Reference proteome</keyword>
<dbReference type="SUPFAM" id="SSF46785">
    <property type="entry name" value="Winged helix' DNA-binding domain"/>
    <property type="match status" value="1"/>
</dbReference>
<feature type="DNA-binding region" description="Fork-head" evidence="3">
    <location>
        <begin position="39"/>
        <end position="131"/>
    </location>
</feature>
<dbReference type="SMART" id="SM00339">
    <property type="entry name" value="FH"/>
    <property type="match status" value="1"/>
</dbReference>
<dbReference type="PROSITE" id="PS00658">
    <property type="entry name" value="FORK_HEAD_2"/>
    <property type="match status" value="1"/>
</dbReference>